<keyword evidence="2" id="KW-1185">Reference proteome</keyword>
<evidence type="ECO:0000313" key="2">
    <source>
        <dbReference type="Proteomes" id="UP001156441"/>
    </source>
</evidence>
<evidence type="ECO:0000313" key="1">
    <source>
        <dbReference type="EMBL" id="MCT2585625.1"/>
    </source>
</evidence>
<dbReference type="EMBL" id="JAFFZE010000016">
    <property type="protein sequence ID" value="MCT2585625.1"/>
    <property type="molecule type" value="Genomic_DNA"/>
</dbReference>
<protein>
    <submittedName>
        <fullName evidence="1">Uncharacterized protein</fullName>
    </submittedName>
</protein>
<dbReference type="RefSeq" id="WP_260193284.1">
    <property type="nucleotide sequence ID" value="NZ_JAFFZE010000016.1"/>
</dbReference>
<proteinExistence type="predicted"/>
<sequence>MSISYHLELATTLSAAEVARTLHSVSSNTLESPVPADSALAGGVTAAGVWLRVVEVDPKPWNVVVTDLGIKPTVMAVFEPGKTGDVDRQRADIVRLVSGLLTHLADDAVLHQDHQTIWLLRRAGTLVVNDRDDVWPPELLALLTPPYERGELSFAD</sequence>
<comment type="caution">
    <text evidence="1">The sequence shown here is derived from an EMBL/GenBank/DDBJ whole genome shotgun (WGS) entry which is preliminary data.</text>
</comment>
<accession>A0ABT2JDX1</accession>
<name>A0ABT2JDX1_9PSEU</name>
<dbReference type="Proteomes" id="UP001156441">
    <property type="component" value="Unassembled WGS sequence"/>
</dbReference>
<dbReference type="NCBIfam" id="NF040657">
    <property type="entry name" value="immun_SitI3"/>
    <property type="match status" value="1"/>
</dbReference>
<reference evidence="1 2" key="1">
    <citation type="submission" date="2021-02" db="EMBL/GenBank/DDBJ databases">
        <title>Actinophytocola xerophila sp. nov., isolated from soil of cotton cropping field.</title>
        <authorList>
            <person name="Huang R."/>
            <person name="Chen X."/>
            <person name="Ge X."/>
            <person name="Liu W."/>
        </authorList>
    </citation>
    <scope>NUCLEOTIDE SEQUENCE [LARGE SCALE GENOMIC DNA]</scope>
    <source>
        <strain evidence="1 2">S1-96</strain>
    </source>
</reference>
<organism evidence="1 2">
    <name type="scientific">Actinophytocola gossypii</name>
    <dbReference type="NCBI Taxonomy" id="2812003"/>
    <lineage>
        <taxon>Bacteria</taxon>
        <taxon>Bacillati</taxon>
        <taxon>Actinomycetota</taxon>
        <taxon>Actinomycetes</taxon>
        <taxon>Pseudonocardiales</taxon>
        <taxon>Pseudonocardiaceae</taxon>
    </lineage>
</organism>
<dbReference type="InterPro" id="IPR049799">
    <property type="entry name" value="SitI3-like"/>
</dbReference>
<gene>
    <name evidence="1" type="ORF">JT362_21130</name>
</gene>